<dbReference type="Proteomes" id="UP000198744">
    <property type="component" value="Unassembled WGS sequence"/>
</dbReference>
<evidence type="ECO:0000256" key="4">
    <source>
        <dbReference type="ARBA" id="ARBA00022771"/>
    </source>
</evidence>
<dbReference type="PRINTS" id="PR00625">
    <property type="entry name" value="JDOMAIN"/>
</dbReference>
<evidence type="ECO:0000313" key="15">
    <source>
        <dbReference type="Proteomes" id="UP000198744"/>
    </source>
</evidence>
<dbReference type="CDD" id="cd10747">
    <property type="entry name" value="DnaJ_C"/>
    <property type="match status" value="1"/>
</dbReference>
<dbReference type="InterPro" id="IPR001623">
    <property type="entry name" value="DnaJ_domain"/>
</dbReference>
<feature type="repeat" description="CXXCXGXG motif" evidence="10">
    <location>
        <begin position="183"/>
        <end position="190"/>
    </location>
</feature>
<dbReference type="HAMAP" id="MF_01152">
    <property type="entry name" value="DnaJ"/>
    <property type="match status" value="1"/>
</dbReference>
<comment type="function">
    <text evidence="10">Participates actively in the response to hyperosmotic and heat shock by preventing the aggregation of stress-denatured proteins and by disaggregating proteins, also in an autonomous, DnaK-independent fashion. Unfolded proteins bind initially to DnaJ; upon interaction with the DnaJ-bound protein, DnaK hydrolyzes its bound ATP, resulting in the formation of a stable complex. GrpE releases ADP from DnaK; ATP binding to DnaK triggers the release of the substrate protein, thus completing the reaction cycle. Several rounds of ATP-dependent interactions between DnaJ, DnaK and GrpE are required for fully efficient folding. Also involved, together with DnaK and GrpE, in the DNA replication of plasmids through activation of initiation proteins.</text>
</comment>
<dbReference type="SUPFAM" id="SSF57938">
    <property type="entry name" value="DnaJ/Hsp40 cysteine-rich domain"/>
    <property type="match status" value="1"/>
</dbReference>
<dbReference type="PROSITE" id="PS00636">
    <property type="entry name" value="DNAJ_1"/>
    <property type="match status" value="1"/>
</dbReference>
<feature type="zinc finger region" description="CR-type" evidence="11">
    <location>
        <begin position="131"/>
        <end position="209"/>
    </location>
</feature>
<dbReference type="GO" id="GO:0005737">
    <property type="term" value="C:cytoplasm"/>
    <property type="evidence" value="ECO:0007669"/>
    <property type="project" value="UniProtKB-SubCell"/>
</dbReference>
<name>A0A1H8A7S7_9BACT</name>
<sequence>MRDYYEILQVSREASPEEIKRAYRKMALQCHPDRNPGNKEAEEIFREAAEAYEVLSNPDKRRIYDRFGREGLERSGYHGVTRPEDIFRAFGGIFDELWDFPFGRRRRTEEEERGEDLVVSLNLTLEEAAQGKDVVLEVPRTRICPTCSGSGAKPGTGWITCPVCSGRGSISRGNSLFRLTVTCSACGGQGQYLESPCADCRGEGEVPVAVPLSVKIPPGVGSGSQLFVAGEGQPSRRGGPPGNLYVRMVVESHPLFEREGDDLLCTIPIGMTQAALGARITVPTLWGDDHLAIPPGTQHGAIFKLPGRGMPILNGIGHGNQIVRIRVVIPRKLSALQKRLLNEFERVSGKGKRPSRGFFQRLSDRFCRRRKM</sequence>
<dbReference type="Gene3D" id="2.60.260.20">
    <property type="entry name" value="Urease metallochaperone UreE, N-terminal domain"/>
    <property type="match status" value="2"/>
</dbReference>
<dbReference type="InterPro" id="IPR002939">
    <property type="entry name" value="DnaJ_C"/>
</dbReference>
<proteinExistence type="inferred from homology"/>
<dbReference type="SMART" id="SM00271">
    <property type="entry name" value="DnaJ"/>
    <property type="match status" value="1"/>
</dbReference>
<dbReference type="InterPro" id="IPR036869">
    <property type="entry name" value="J_dom_sf"/>
</dbReference>
<feature type="repeat" description="CXXCXGXG motif" evidence="10">
    <location>
        <begin position="161"/>
        <end position="168"/>
    </location>
</feature>
<dbReference type="GO" id="GO:0031072">
    <property type="term" value="F:heat shock protein binding"/>
    <property type="evidence" value="ECO:0007669"/>
    <property type="project" value="InterPro"/>
</dbReference>
<feature type="binding site" evidence="10">
    <location>
        <position position="161"/>
    </location>
    <ligand>
        <name>Zn(2+)</name>
        <dbReference type="ChEBI" id="CHEBI:29105"/>
        <label>2</label>
    </ligand>
</feature>
<evidence type="ECO:0000256" key="11">
    <source>
        <dbReference type="PROSITE-ProRule" id="PRU00546"/>
    </source>
</evidence>
<keyword evidence="3 10" id="KW-0677">Repeat</keyword>
<keyword evidence="7 10" id="KW-0143">Chaperone</keyword>
<feature type="binding site" evidence="10">
    <location>
        <position position="147"/>
    </location>
    <ligand>
        <name>Zn(2+)</name>
        <dbReference type="ChEBI" id="CHEBI:29105"/>
        <label>1</label>
    </ligand>
</feature>
<evidence type="ECO:0000256" key="6">
    <source>
        <dbReference type="ARBA" id="ARBA00023016"/>
    </source>
</evidence>
<protein>
    <recommendedName>
        <fullName evidence="9 10">Chaperone protein DnaJ</fullName>
    </recommendedName>
</protein>
<dbReference type="FunFam" id="2.10.230.10:FF:000002">
    <property type="entry name" value="Molecular chaperone DnaJ"/>
    <property type="match status" value="1"/>
</dbReference>
<feature type="binding site" evidence="10">
    <location>
        <position position="200"/>
    </location>
    <ligand>
        <name>Zn(2+)</name>
        <dbReference type="ChEBI" id="CHEBI:29105"/>
        <label>1</label>
    </ligand>
</feature>
<evidence type="ECO:0000256" key="5">
    <source>
        <dbReference type="ARBA" id="ARBA00022833"/>
    </source>
</evidence>
<dbReference type="CDD" id="cd06257">
    <property type="entry name" value="DnaJ"/>
    <property type="match status" value="1"/>
</dbReference>
<keyword evidence="2 10" id="KW-0479">Metal-binding</keyword>
<evidence type="ECO:0000256" key="9">
    <source>
        <dbReference type="ARBA" id="ARBA00067609"/>
    </source>
</evidence>
<dbReference type="GO" id="GO:0009408">
    <property type="term" value="P:response to heat"/>
    <property type="evidence" value="ECO:0007669"/>
    <property type="project" value="InterPro"/>
</dbReference>
<comment type="cofactor">
    <cofactor evidence="10">
        <name>Zn(2+)</name>
        <dbReference type="ChEBI" id="CHEBI:29105"/>
    </cofactor>
    <text evidence="10">Binds 2 Zn(2+) ions per monomer.</text>
</comment>
<dbReference type="FunFam" id="2.60.260.20:FF:000005">
    <property type="entry name" value="Chaperone protein dnaJ 1, mitochondrial"/>
    <property type="match status" value="1"/>
</dbReference>
<evidence type="ECO:0000259" key="12">
    <source>
        <dbReference type="PROSITE" id="PS50076"/>
    </source>
</evidence>
<evidence type="ECO:0000256" key="3">
    <source>
        <dbReference type="ARBA" id="ARBA00022737"/>
    </source>
</evidence>
<dbReference type="EMBL" id="FOBS01000031">
    <property type="protein sequence ID" value="SEM65849.1"/>
    <property type="molecule type" value="Genomic_DNA"/>
</dbReference>
<dbReference type="PROSITE" id="PS51188">
    <property type="entry name" value="ZF_CR"/>
    <property type="match status" value="1"/>
</dbReference>
<gene>
    <name evidence="10" type="primary">dnaJ</name>
    <name evidence="14" type="ORF">SAMN04489760_1316</name>
</gene>
<dbReference type="InterPro" id="IPR001305">
    <property type="entry name" value="HSP_DnaJ_Cys-rich_dom"/>
</dbReference>
<dbReference type="GO" id="GO:0008270">
    <property type="term" value="F:zinc ion binding"/>
    <property type="evidence" value="ECO:0007669"/>
    <property type="project" value="UniProtKB-UniRule"/>
</dbReference>
<evidence type="ECO:0000313" key="14">
    <source>
        <dbReference type="EMBL" id="SEM65849.1"/>
    </source>
</evidence>
<reference evidence="14 15" key="1">
    <citation type="submission" date="2016-10" db="EMBL/GenBank/DDBJ databases">
        <authorList>
            <person name="de Groot N.N."/>
        </authorList>
    </citation>
    <scope>NUCLEOTIDE SEQUENCE [LARGE SCALE GENOMIC DNA]</scope>
    <source>
        <strain evidence="14 15">DSM 8423</strain>
    </source>
</reference>
<dbReference type="SUPFAM" id="SSF46565">
    <property type="entry name" value="Chaperone J-domain"/>
    <property type="match status" value="1"/>
</dbReference>
<dbReference type="AlphaFoldDB" id="A0A1H8A7S7"/>
<comment type="similarity">
    <text evidence="8 10">Belongs to the DnaJ family.</text>
</comment>
<feature type="repeat" description="CXXCXGXG motif" evidence="10">
    <location>
        <begin position="144"/>
        <end position="151"/>
    </location>
</feature>
<keyword evidence="15" id="KW-1185">Reference proteome</keyword>
<comment type="subcellular location">
    <subcellularLocation>
        <location evidence="10">Cytoplasm</location>
    </subcellularLocation>
</comment>
<feature type="binding site" evidence="10">
    <location>
        <position position="197"/>
    </location>
    <ligand>
        <name>Zn(2+)</name>
        <dbReference type="ChEBI" id="CHEBI:29105"/>
        <label>1</label>
    </ligand>
</feature>
<dbReference type="RefSeq" id="WP_093884508.1">
    <property type="nucleotide sequence ID" value="NZ_FOBS01000031.1"/>
</dbReference>
<dbReference type="Pfam" id="PF00684">
    <property type="entry name" value="DnaJ_CXXCXGXG"/>
    <property type="match status" value="1"/>
</dbReference>
<accession>A0A1H8A7S7</accession>
<evidence type="ECO:0000256" key="2">
    <source>
        <dbReference type="ARBA" id="ARBA00022723"/>
    </source>
</evidence>
<dbReference type="PANTHER" id="PTHR43096:SF52">
    <property type="entry name" value="DNAJ HOMOLOG 1, MITOCHONDRIAL-RELATED"/>
    <property type="match status" value="1"/>
</dbReference>
<dbReference type="Gene3D" id="1.10.287.110">
    <property type="entry name" value="DnaJ domain"/>
    <property type="match status" value="1"/>
</dbReference>
<dbReference type="STRING" id="43775.SAMN04489760_1316"/>
<dbReference type="CDD" id="cd10719">
    <property type="entry name" value="DnaJ_zf"/>
    <property type="match status" value="1"/>
</dbReference>
<dbReference type="GO" id="GO:0005524">
    <property type="term" value="F:ATP binding"/>
    <property type="evidence" value="ECO:0007669"/>
    <property type="project" value="InterPro"/>
</dbReference>
<keyword evidence="5 10" id="KW-0862">Zinc</keyword>
<feature type="binding site" evidence="10">
    <location>
        <position position="144"/>
    </location>
    <ligand>
        <name>Zn(2+)</name>
        <dbReference type="ChEBI" id="CHEBI:29105"/>
        <label>1</label>
    </ligand>
</feature>
<keyword evidence="10" id="KW-0963">Cytoplasm</keyword>
<dbReference type="PROSITE" id="PS50076">
    <property type="entry name" value="DNAJ_2"/>
    <property type="match status" value="1"/>
</dbReference>
<dbReference type="InterPro" id="IPR018253">
    <property type="entry name" value="DnaJ_domain_CS"/>
</dbReference>
<feature type="domain" description="J" evidence="12">
    <location>
        <begin position="3"/>
        <end position="68"/>
    </location>
</feature>
<evidence type="ECO:0000256" key="10">
    <source>
        <dbReference type="HAMAP-Rule" id="MF_01152"/>
    </source>
</evidence>
<dbReference type="InterPro" id="IPR036410">
    <property type="entry name" value="HSP_DnaJ_Cys-rich_dom_sf"/>
</dbReference>
<dbReference type="NCBIfam" id="TIGR02349">
    <property type="entry name" value="DnaJ_bact"/>
    <property type="match status" value="1"/>
</dbReference>
<evidence type="ECO:0000259" key="13">
    <source>
        <dbReference type="PROSITE" id="PS51188"/>
    </source>
</evidence>
<feature type="binding site" evidence="10">
    <location>
        <position position="164"/>
    </location>
    <ligand>
        <name>Zn(2+)</name>
        <dbReference type="ChEBI" id="CHEBI:29105"/>
        <label>2</label>
    </ligand>
</feature>
<feature type="binding site" evidence="10">
    <location>
        <position position="183"/>
    </location>
    <ligand>
        <name>Zn(2+)</name>
        <dbReference type="ChEBI" id="CHEBI:29105"/>
        <label>2</label>
    </ligand>
</feature>
<evidence type="ECO:0000256" key="8">
    <source>
        <dbReference type="ARBA" id="ARBA00061004"/>
    </source>
</evidence>
<feature type="domain" description="CR-type" evidence="13">
    <location>
        <begin position="131"/>
        <end position="209"/>
    </location>
</feature>
<dbReference type="PANTHER" id="PTHR43096">
    <property type="entry name" value="DNAJ HOMOLOG 1, MITOCHONDRIAL-RELATED"/>
    <property type="match status" value="1"/>
</dbReference>
<dbReference type="GO" id="GO:0006260">
    <property type="term" value="P:DNA replication"/>
    <property type="evidence" value="ECO:0007669"/>
    <property type="project" value="UniProtKB-KW"/>
</dbReference>
<comment type="subunit">
    <text evidence="10">Homodimer.</text>
</comment>
<dbReference type="OrthoDB" id="9779889at2"/>
<keyword evidence="6 10" id="KW-0346">Stress response</keyword>
<evidence type="ECO:0000256" key="1">
    <source>
        <dbReference type="ARBA" id="ARBA00022705"/>
    </source>
</evidence>
<dbReference type="Pfam" id="PF01556">
    <property type="entry name" value="DnaJ_C"/>
    <property type="match status" value="1"/>
</dbReference>
<dbReference type="InterPro" id="IPR012724">
    <property type="entry name" value="DnaJ"/>
</dbReference>
<dbReference type="Pfam" id="PF00226">
    <property type="entry name" value="DnaJ"/>
    <property type="match status" value="1"/>
</dbReference>
<dbReference type="SUPFAM" id="SSF49493">
    <property type="entry name" value="HSP40/DnaJ peptide-binding domain"/>
    <property type="match status" value="2"/>
</dbReference>
<keyword evidence="4 10" id="KW-0863">Zinc-finger</keyword>
<feature type="binding site" evidence="10">
    <location>
        <position position="186"/>
    </location>
    <ligand>
        <name>Zn(2+)</name>
        <dbReference type="ChEBI" id="CHEBI:29105"/>
        <label>2</label>
    </ligand>
</feature>
<dbReference type="NCBIfam" id="NF008035">
    <property type="entry name" value="PRK10767.1"/>
    <property type="match status" value="1"/>
</dbReference>
<dbReference type="InterPro" id="IPR008971">
    <property type="entry name" value="HSP40/DnaJ_pept-bd"/>
</dbReference>
<dbReference type="Gene3D" id="2.10.230.10">
    <property type="entry name" value="Heat shock protein DnaJ, cysteine-rich domain"/>
    <property type="match status" value="1"/>
</dbReference>
<dbReference type="GO" id="GO:0042026">
    <property type="term" value="P:protein refolding"/>
    <property type="evidence" value="ECO:0007669"/>
    <property type="project" value="TreeGrafter"/>
</dbReference>
<organism evidence="14 15">
    <name type="scientific">Syntrophus gentianae</name>
    <dbReference type="NCBI Taxonomy" id="43775"/>
    <lineage>
        <taxon>Bacteria</taxon>
        <taxon>Pseudomonadati</taxon>
        <taxon>Thermodesulfobacteriota</taxon>
        <taxon>Syntrophia</taxon>
        <taxon>Syntrophales</taxon>
        <taxon>Syntrophaceae</taxon>
        <taxon>Syntrophus</taxon>
    </lineage>
</organism>
<keyword evidence="1 10" id="KW-0235">DNA replication</keyword>
<feature type="repeat" description="CXXCXGXG motif" evidence="10">
    <location>
        <begin position="197"/>
        <end position="204"/>
    </location>
</feature>
<dbReference type="GO" id="GO:0051082">
    <property type="term" value="F:unfolded protein binding"/>
    <property type="evidence" value="ECO:0007669"/>
    <property type="project" value="UniProtKB-UniRule"/>
</dbReference>
<evidence type="ECO:0000256" key="7">
    <source>
        <dbReference type="ARBA" id="ARBA00023186"/>
    </source>
</evidence>
<comment type="domain">
    <text evidence="10">The J domain is necessary and sufficient to stimulate DnaK ATPase activity. Zinc center 1 plays an important role in the autonomous, DnaK-independent chaperone activity of DnaJ. Zinc center 2 is essential for interaction with DnaK and for DnaJ activity.</text>
</comment>